<evidence type="ECO:0000256" key="3">
    <source>
        <dbReference type="ARBA" id="ARBA00022729"/>
    </source>
</evidence>
<evidence type="ECO:0000259" key="4">
    <source>
        <dbReference type="PROSITE" id="PS50871"/>
    </source>
</evidence>
<dbReference type="GO" id="GO:0005576">
    <property type="term" value="C:extracellular region"/>
    <property type="evidence" value="ECO:0007669"/>
    <property type="project" value="UniProtKB-SubCell"/>
</dbReference>
<dbReference type="PANTHER" id="PTHR22923">
    <property type="entry name" value="CEREBELLIN-RELATED"/>
    <property type="match status" value="1"/>
</dbReference>
<dbReference type="PROSITE" id="PS50871">
    <property type="entry name" value="C1Q"/>
    <property type="match status" value="1"/>
</dbReference>
<dbReference type="InterPro" id="IPR050822">
    <property type="entry name" value="Cerebellin_Synaptic_Org"/>
</dbReference>
<dbReference type="InterPro" id="IPR008983">
    <property type="entry name" value="Tumour_necrosis_fac-like_dom"/>
</dbReference>
<reference evidence="5" key="1">
    <citation type="journal article" date="2019" name="bioRxiv">
        <title>The Genome of the Zebra Mussel, Dreissena polymorpha: A Resource for Invasive Species Research.</title>
        <authorList>
            <person name="McCartney M.A."/>
            <person name="Auch B."/>
            <person name="Kono T."/>
            <person name="Mallez S."/>
            <person name="Zhang Y."/>
            <person name="Obille A."/>
            <person name="Becker A."/>
            <person name="Abrahante J.E."/>
            <person name="Garbe J."/>
            <person name="Badalamenti J.P."/>
            <person name="Herman A."/>
            <person name="Mangelson H."/>
            <person name="Liachko I."/>
            <person name="Sullivan S."/>
            <person name="Sone E.D."/>
            <person name="Koren S."/>
            <person name="Silverstein K.A.T."/>
            <person name="Beckman K.B."/>
            <person name="Gohl D.M."/>
        </authorList>
    </citation>
    <scope>NUCLEOTIDE SEQUENCE</scope>
    <source>
        <strain evidence="5">Duluth1</strain>
        <tissue evidence="5">Whole animal</tissue>
    </source>
</reference>
<keyword evidence="6" id="KW-1185">Reference proteome</keyword>
<gene>
    <name evidence="5" type="ORF">DPMN_133676</name>
</gene>
<comment type="subcellular location">
    <subcellularLocation>
        <location evidence="1">Secreted</location>
    </subcellularLocation>
</comment>
<dbReference type="SUPFAM" id="SSF49842">
    <property type="entry name" value="TNF-like"/>
    <property type="match status" value="1"/>
</dbReference>
<name>A0A9D4FUS3_DREPO</name>
<dbReference type="Gene3D" id="2.60.120.40">
    <property type="match status" value="1"/>
</dbReference>
<dbReference type="InterPro" id="IPR001073">
    <property type="entry name" value="C1q_dom"/>
</dbReference>
<dbReference type="PANTHER" id="PTHR22923:SF116">
    <property type="entry name" value="C1Q DOMAIN-CONTAINING PROTEIN"/>
    <property type="match status" value="1"/>
</dbReference>
<dbReference type="AlphaFoldDB" id="A0A9D4FUS3"/>
<dbReference type="SMART" id="SM00110">
    <property type="entry name" value="C1Q"/>
    <property type="match status" value="1"/>
</dbReference>
<sequence>MNAKVVDALKQIEDAKDSLKVPTLYFRARITASTTDFSSGQDLVFPSVEVNEGKGYDSSTGKFTASITGMYLFSVQCCVHYQKYGYIEIVHQDKTLQRSTHYDSTGAGSCVTMQVSTPVSMGHQVWVRATGSSSLYADSSHRYTSFCGTLIHM</sequence>
<evidence type="ECO:0000256" key="1">
    <source>
        <dbReference type="ARBA" id="ARBA00004613"/>
    </source>
</evidence>
<reference evidence="5" key="2">
    <citation type="submission" date="2020-11" db="EMBL/GenBank/DDBJ databases">
        <authorList>
            <person name="McCartney M.A."/>
            <person name="Auch B."/>
            <person name="Kono T."/>
            <person name="Mallez S."/>
            <person name="Becker A."/>
            <person name="Gohl D.M."/>
            <person name="Silverstein K.A.T."/>
            <person name="Koren S."/>
            <person name="Bechman K.B."/>
            <person name="Herman A."/>
            <person name="Abrahante J.E."/>
            <person name="Garbe J."/>
        </authorList>
    </citation>
    <scope>NUCLEOTIDE SEQUENCE</scope>
    <source>
        <strain evidence="5">Duluth1</strain>
        <tissue evidence="5">Whole animal</tissue>
    </source>
</reference>
<evidence type="ECO:0000313" key="5">
    <source>
        <dbReference type="EMBL" id="KAH3805373.1"/>
    </source>
</evidence>
<proteinExistence type="predicted"/>
<keyword evidence="2" id="KW-0964">Secreted</keyword>
<evidence type="ECO:0000313" key="6">
    <source>
        <dbReference type="Proteomes" id="UP000828390"/>
    </source>
</evidence>
<protein>
    <recommendedName>
        <fullName evidence="4">C1q domain-containing protein</fullName>
    </recommendedName>
</protein>
<dbReference type="PRINTS" id="PR00007">
    <property type="entry name" value="COMPLEMNTC1Q"/>
</dbReference>
<organism evidence="5 6">
    <name type="scientific">Dreissena polymorpha</name>
    <name type="common">Zebra mussel</name>
    <name type="synonym">Mytilus polymorpha</name>
    <dbReference type="NCBI Taxonomy" id="45954"/>
    <lineage>
        <taxon>Eukaryota</taxon>
        <taxon>Metazoa</taxon>
        <taxon>Spiralia</taxon>
        <taxon>Lophotrochozoa</taxon>
        <taxon>Mollusca</taxon>
        <taxon>Bivalvia</taxon>
        <taxon>Autobranchia</taxon>
        <taxon>Heteroconchia</taxon>
        <taxon>Euheterodonta</taxon>
        <taxon>Imparidentia</taxon>
        <taxon>Neoheterodontei</taxon>
        <taxon>Myida</taxon>
        <taxon>Dreissenoidea</taxon>
        <taxon>Dreissenidae</taxon>
        <taxon>Dreissena</taxon>
    </lineage>
</organism>
<dbReference type="Pfam" id="PF00386">
    <property type="entry name" value="C1q"/>
    <property type="match status" value="1"/>
</dbReference>
<dbReference type="EMBL" id="JAIWYP010000006">
    <property type="protein sequence ID" value="KAH3805373.1"/>
    <property type="molecule type" value="Genomic_DNA"/>
</dbReference>
<comment type="caution">
    <text evidence="5">The sequence shown here is derived from an EMBL/GenBank/DDBJ whole genome shotgun (WGS) entry which is preliminary data.</text>
</comment>
<feature type="domain" description="C1q" evidence="4">
    <location>
        <begin position="19"/>
        <end position="153"/>
    </location>
</feature>
<dbReference type="Proteomes" id="UP000828390">
    <property type="component" value="Unassembled WGS sequence"/>
</dbReference>
<accession>A0A9D4FUS3</accession>
<evidence type="ECO:0000256" key="2">
    <source>
        <dbReference type="ARBA" id="ARBA00022525"/>
    </source>
</evidence>
<keyword evidence="3" id="KW-0732">Signal</keyword>